<proteinExistence type="predicted"/>
<name>A0A0A9FBD5_ARUDO</name>
<evidence type="ECO:0000313" key="1">
    <source>
        <dbReference type="EMBL" id="JAE09612.1"/>
    </source>
</evidence>
<sequence length="39" mass="4338">MQRKDMLAIKLSVLFSFSQKSKADHRKSVFSGKEAVAAP</sequence>
<accession>A0A0A9FBD5</accession>
<dbReference type="EMBL" id="GBRH01188284">
    <property type="protein sequence ID" value="JAE09612.1"/>
    <property type="molecule type" value="Transcribed_RNA"/>
</dbReference>
<reference evidence="1" key="2">
    <citation type="journal article" date="2015" name="Data Brief">
        <title>Shoot transcriptome of the giant reed, Arundo donax.</title>
        <authorList>
            <person name="Barrero R.A."/>
            <person name="Guerrero F.D."/>
            <person name="Moolhuijzen P."/>
            <person name="Goolsby J.A."/>
            <person name="Tidwell J."/>
            <person name="Bellgard S.E."/>
            <person name="Bellgard M.I."/>
        </authorList>
    </citation>
    <scope>NUCLEOTIDE SEQUENCE</scope>
    <source>
        <tissue evidence="1">Shoot tissue taken approximately 20 cm above the soil surface</tissue>
    </source>
</reference>
<reference evidence="1" key="1">
    <citation type="submission" date="2014-09" db="EMBL/GenBank/DDBJ databases">
        <authorList>
            <person name="Magalhaes I.L.F."/>
            <person name="Oliveira U."/>
            <person name="Santos F.R."/>
            <person name="Vidigal T.H.D.A."/>
            <person name="Brescovit A.D."/>
            <person name="Santos A.J."/>
        </authorList>
    </citation>
    <scope>NUCLEOTIDE SEQUENCE</scope>
    <source>
        <tissue evidence="1">Shoot tissue taken approximately 20 cm above the soil surface</tissue>
    </source>
</reference>
<protein>
    <submittedName>
        <fullName evidence="1">Uncharacterized protein</fullName>
    </submittedName>
</protein>
<dbReference type="AlphaFoldDB" id="A0A0A9FBD5"/>
<organism evidence="1">
    <name type="scientific">Arundo donax</name>
    <name type="common">Giant reed</name>
    <name type="synonym">Donax arundinaceus</name>
    <dbReference type="NCBI Taxonomy" id="35708"/>
    <lineage>
        <taxon>Eukaryota</taxon>
        <taxon>Viridiplantae</taxon>
        <taxon>Streptophyta</taxon>
        <taxon>Embryophyta</taxon>
        <taxon>Tracheophyta</taxon>
        <taxon>Spermatophyta</taxon>
        <taxon>Magnoliopsida</taxon>
        <taxon>Liliopsida</taxon>
        <taxon>Poales</taxon>
        <taxon>Poaceae</taxon>
        <taxon>PACMAD clade</taxon>
        <taxon>Arundinoideae</taxon>
        <taxon>Arundineae</taxon>
        <taxon>Arundo</taxon>
    </lineage>
</organism>